<evidence type="ECO:0000259" key="9">
    <source>
        <dbReference type="Pfam" id="PF18967"/>
    </source>
</evidence>
<comment type="subcellular location">
    <subcellularLocation>
        <location evidence="1">Cell membrane</location>
    </subcellularLocation>
</comment>
<dbReference type="GeneID" id="93372694"/>
<evidence type="ECO:0000256" key="1">
    <source>
        <dbReference type="ARBA" id="ARBA00004236"/>
    </source>
</evidence>
<dbReference type="GO" id="GO:0051607">
    <property type="term" value="P:defense response to virus"/>
    <property type="evidence" value="ECO:0007669"/>
    <property type="project" value="UniProtKB-KW"/>
</dbReference>
<proteinExistence type="predicted"/>
<dbReference type="InterPro" id="IPR043760">
    <property type="entry name" value="PycTM_dom"/>
</dbReference>
<accession>A0A0B8NE00</accession>
<evidence type="ECO:0000313" key="13">
    <source>
        <dbReference type="Proteomes" id="UP000180166"/>
    </source>
</evidence>
<dbReference type="OrthoDB" id="3397489at2"/>
<feature type="transmembrane region" description="Helical" evidence="8">
    <location>
        <begin position="61"/>
        <end position="82"/>
    </location>
</feature>
<name>A0A0B8NE00_9NOCA</name>
<dbReference type="EMBL" id="CP017839">
    <property type="protein sequence ID" value="APB01388.1"/>
    <property type="molecule type" value="Genomic_DNA"/>
</dbReference>
<evidence type="ECO:0000313" key="11">
    <source>
        <dbReference type="EMBL" id="GAP32526.1"/>
    </source>
</evidence>
<feature type="transmembrane region" description="Helical" evidence="8">
    <location>
        <begin position="152"/>
        <end position="170"/>
    </location>
</feature>
<dbReference type="KEGG" id="nsr:NS506_07368"/>
<evidence type="ECO:0000256" key="8">
    <source>
        <dbReference type="SAM" id="Phobius"/>
    </source>
</evidence>
<keyword evidence="6" id="KW-0051">Antiviral defense</keyword>
<keyword evidence="12" id="KW-1185">Reference proteome</keyword>
<reference evidence="12" key="1">
    <citation type="submission" date="2015-07" db="EMBL/GenBank/DDBJ databases">
        <title>Nocardia seriolae U-1 whole genome shotgun sequence.</title>
        <authorList>
            <person name="Imajoh M."/>
            <person name="Fukumoto Y."/>
            <person name="Sukeda M."/>
            <person name="Yamane J."/>
            <person name="Yamasaki K."/>
            <person name="Shimizu M."/>
            <person name="Ohnishi K."/>
            <person name="Oshima S."/>
        </authorList>
    </citation>
    <scope>NUCLEOTIDE SEQUENCE [LARGE SCALE GENOMIC DNA]</scope>
    <source>
        <strain evidence="12">U-1</strain>
    </source>
</reference>
<keyword evidence="3 8" id="KW-0812">Transmembrane</keyword>
<evidence type="ECO:0000256" key="4">
    <source>
        <dbReference type="ARBA" id="ARBA00022741"/>
    </source>
</evidence>
<dbReference type="Proteomes" id="UP000180166">
    <property type="component" value="Chromosome"/>
</dbReference>
<evidence type="ECO:0000256" key="2">
    <source>
        <dbReference type="ARBA" id="ARBA00022475"/>
    </source>
</evidence>
<protein>
    <recommendedName>
        <fullName evidence="9">Pycsar effector protein domain-containing protein</fullName>
    </recommendedName>
</protein>
<organism evidence="11 12">
    <name type="scientific">Nocardia seriolae</name>
    <dbReference type="NCBI Taxonomy" id="37332"/>
    <lineage>
        <taxon>Bacteria</taxon>
        <taxon>Bacillati</taxon>
        <taxon>Actinomycetota</taxon>
        <taxon>Actinomycetes</taxon>
        <taxon>Mycobacteriales</taxon>
        <taxon>Nocardiaceae</taxon>
        <taxon>Nocardia</taxon>
    </lineage>
</organism>
<dbReference type="Pfam" id="PF18967">
    <property type="entry name" value="PycTM"/>
    <property type="match status" value="1"/>
</dbReference>
<evidence type="ECO:0000256" key="7">
    <source>
        <dbReference type="ARBA" id="ARBA00023136"/>
    </source>
</evidence>
<evidence type="ECO:0000313" key="10">
    <source>
        <dbReference type="EMBL" id="APB01388.1"/>
    </source>
</evidence>
<dbReference type="EMBL" id="BBYQ01000163">
    <property type="protein sequence ID" value="GAP32526.1"/>
    <property type="molecule type" value="Genomic_DNA"/>
</dbReference>
<keyword evidence="5 8" id="KW-1133">Transmembrane helix</keyword>
<evidence type="ECO:0000256" key="6">
    <source>
        <dbReference type="ARBA" id="ARBA00023118"/>
    </source>
</evidence>
<dbReference type="Proteomes" id="UP000037179">
    <property type="component" value="Unassembled WGS sequence"/>
</dbReference>
<reference evidence="10 13" key="3">
    <citation type="submission" date="2016-10" db="EMBL/GenBank/DDBJ databases">
        <title>Genome sequence of Nocardia seriolae strain EM150506, isolated from Anguila japonica.</title>
        <authorList>
            <person name="Han H.-J."/>
        </authorList>
    </citation>
    <scope>NUCLEOTIDE SEQUENCE [LARGE SCALE GENOMIC DNA]</scope>
    <source>
        <strain evidence="10 13">EM150506</strain>
    </source>
</reference>
<keyword evidence="2" id="KW-1003">Cell membrane</keyword>
<dbReference type="AlphaFoldDB" id="A0A0B8NE00"/>
<evidence type="ECO:0000256" key="5">
    <source>
        <dbReference type="ARBA" id="ARBA00022989"/>
    </source>
</evidence>
<evidence type="ECO:0000313" key="12">
    <source>
        <dbReference type="Proteomes" id="UP000037179"/>
    </source>
</evidence>
<evidence type="ECO:0000256" key="3">
    <source>
        <dbReference type="ARBA" id="ARBA00022692"/>
    </source>
</evidence>
<feature type="domain" description="Pycsar effector protein" evidence="9">
    <location>
        <begin position="10"/>
        <end position="166"/>
    </location>
</feature>
<dbReference type="GO" id="GO:0005886">
    <property type="term" value="C:plasma membrane"/>
    <property type="evidence" value="ECO:0007669"/>
    <property type="project" value="UniProtKB-SubCell"/>
</dbReference>
<gene>
    <name evidence="10" type="ORF">NS506_07368</name>
    <name evidence="11" type="ORF">NSK11_contig00163-0012</name>
</gene>
<keyword evidence="7 8" id="KW-0472">Membrane</keyword>
<keyword evidence="4" id="KW-0547">Nucleotide-binding</keyword>
<sequence>MDDKDRIAMAWQIHSAIMDWIGKVDVKASFTLTLDVALLAGVVTLSKEGGLLSGLTGSTLWLYRVGWMLLFLSGVCAICVVYPRIWRFRLKHEAELDGNFIFFGHLKSLSEAQVKEKLIRADTDKCLTALANQLARVSRIAWRRYRWAQRSLALVGLGSALLLASFLSTYTHDWRG</sequence>
<dbReference type="GO" id="GO:0000166">
    <property type="term" value="F:nucleotide binding"/>
    <property type="evidence" value="ECO:0007669"/>
    <property type="project" value="UniProtKB-KW"/>
</dbReference>
<reference evidence="11 12" key="2">
    <citation type="journal article" date="2016" name="Genome Announc.">
        <title>Draft Genome Sequence of Erythromycin- and Oxytetracycline-Sensitive Nocardia seriolae Strain U-1 (NBRC 110359).</title>
        <authorList>
            <person name="Imajoh M."/>
            <person name="Sukeda M."/>
            <person name="Shimizu M."/>
            <person name="Yamane J."/>
            <person name="Ohnishi K."/>
            <person name="Oshima S."/>
        </authorList>
    </citation>
    <scope>NUCLEOTIDE SEQUENCE [LARGE SCALE GENOMIC DNA]</scope>
    <source>
        <strain evidence="11 12">U-1</strain>
    </source>
</reference>
<dbReference type="RefSeq" id="WP_045439791.1">
    <property type="nucleotide sequence ID" value="NZ_AP017900.1"/>
</dbReference>